<name>A0A5R9J958_9PROT</name>
<organism evidence="6 7">
    <name type="scientific">Lichenicoccus roseus</name>
    <dbReference type="NCBI Taxonomy" id="2683649"/>
    <lineage>
        <taxon>Bacteria</taxon>
        <taxon>Pseudomonadati</taxon>
        <taxon>Pseudomonadota</taxon>
        <taxon>Alphaproteobacteria</taxon>
        <taxon>Acetobacterales</taxon>
        <taxon>Acetobacteraceae</taxon>
        <taxon>Lichenicoccus</taxon>
    </lineage>
</organism>
<accession>A0A5R9J958</accession>
<dbReference type="SUPFAM" id="SSF53335">
    <property type="entry name" value="S-adenosyl-L-methionine-dependent methyltransferases"/>
    <property type="match status" value="1"/>
</dbReference>
<evidence type="ECO:0000313" key="6">
    <source>
        <dbReference type="EMBL" id="TLU74112.1"/>
    </source>
</evidence>
<dbReference type="GO" id="GO:0008168">
    <property type="term" value="F:methyltransferase activity"/>
    <property type="evidence" value="ECO:0007669"/>
    <property type="project" value="UniProtKB-KW"/>
</dbReference>
<keyword evidence="7" id="KW-1185">Reference proteome</keyword>
<dbReference type="RefSeq" id="WP_138324365.1">
    <property type="nucleotide sequence ID" value="NZ_VCDI01000001.1"/>
</dbReference>
<protein>
    <submittedName>
        <fullName evidence="6">Methyltransferase domain-containing protein</fullName>
    </submittedName>
</protein>
<dbReference type="EMBL" id="VCDI01000001">
    <property type="protein sequence ID" value="TLU74112.1"/>
    <property type="molecule type" value="Genomic_DNA"/>
</dbReference>
<keyword evidence="2 6" id="KW-0489">Methyltransferase</keyword>
<comment type="caution">
    <text evidence="6">The sequence shown here is derived from an EMBL/GenBank/DDBJ whole genome shotgun (WGS) entry which is preliminary data.</text>
</comment>
<dbReference type="Proteomes" id="UP000305654">
    <property type="component" value="Unassembled WGS sequence"/>
</dbReference>
<dbReference type="GO" id="GO:0032259">
    <property type="term" value="P:methylation"/>
    <property type="evidence" value="ECO:0007669"/>
    <property type="project" value="UniProtKB-KW"/>
</dbReference>
<keyword evidence="4" id="KW-0949">S-adenosyl-L-methionine</keyword>
<evidence type="ECO:0000313" key="7">
    <source>
        <dbReference type="Proteomes" id="UP000305654"/>
    </source>
</evidence>
<dbReference type="GO" id="GO:0009234">
    <property type="term" value="P:menaquinone biosynthetic process"/>
    <property type="evidence" value="ECO:0007669"/>
    <property type="project" value="UniProtKB-KW"/>
</dbReference>
<dbReference type="AlphaFoldDB" id="A0A5R9J958"/>
<proteinExistence type="predicted"/>
<dbReference type="CDD" id="cd02440">
    <property type="entry name" value="AdoMet_MTases"/>
    <property type="match status" value="1"/>
</dbReference>
<dbReference type="PANTHER" id="PTHR43591">
    <property type="entry name" value="METHYLTRANSFERASE"/>
    <property type="match status" value="1"/>
</dbReference>
<dbReference type="PANTHER" id="PTHR43591:SF24">
    <property type="entry name" value="2-METHOXY-6-POLYPRENYL-1,4-BENZOQUINOL METHYLASE, MITOCHONDRIAL"/>
    <property type="match status" value="1"/>
</dbReference>
<gene>
    <name evidence="6" type="ORF">FE263_02555</name>
</gene>
<dbReference type="Gene3D" id="3.40.50.150">
    <property type="entry name" value="Vaccinia Virus protein VP39"/>
    <property type="match status" value="1"/>
</dbReference>
<evidence type="ECO:0000256" key="2">
    <source>
        <dbReference type="ARBA" id="ARBA00022603"/>
    </source>
</evidence>
<dbReference type="InterPro" id="IPR029063">
    <property type="entry name" value="SAM-dependent_MTases_sf"/>
</dbReference>
<reference evidence="6 7" key="1">
    <citation type="submission" date="2019-05" db="EMBL/GenBank/DDBJ databases">
        <authorList>
            <person name="Pankratov T."/>
            <person name="Grouzdev D."/>
        </authorList>
    </citation>
    <scope>NUCLEOTIDE SEQUENCE [LARGE SCALE GENOMIC DNA]</scope>
    <source>
        <strain evidence="6 7">KEBCLARHB70R</strain>
    </source>
</reference>
<evidence type="ECO:0000256" key="5">
    <source>
        <dbReference type="SAM" id="MobiDB-lite"/>
    </source>
</evidence>
<sequence>MPSQQPGNRADPATPHPDAPHPVLAGWYGQENDRAGFVQALFDDGAPTYDRLNRLLSFNTGAGYRARLLRQAGLRVGDRVLDVATGTGMVAREALRIVQSQGLVVGLDLSGGMLAIAARDPGLALVMADAGSLPICDAAFDMVTMGYALRHVADLRVAFAGFRRVLRPGGTLVLMEIAYPTGRLRRLFAKLYLSRMAPLLGRLTGGGDAADRMMRYYWDTIEHCVPESTILAALTAGGFANARCDTQFGLLKTYVARRAMPVHAGRSA</sequence>
<evidence type="ECO:0000256" key="1">
    <source>
        <dbReference type="ARBA" id="ARBA00022428"/>
    </source>
</evidence>
<dbReference type="InterPro" id="IPR004033">
    <property type="entry name" value="UbiE/COQ5_MeTrFase"/>
</dbReference>
<keyword evidence="1" id="KW-0474">Menaquinone biosynthesis</keyword>
<keyword evidence="3 6" id="KW-0808">Transferase</keyword>
<dbReference type="Pfam" id="PF01209">
    <property type="entry name" value="Ubie_methyltran"/>
    <property type="match status" value="1"/>
</dbReference>
<dbReference type="OrthoDB" id="21342at2"/>
<evidence type="ECO:0000256" key="3">
    <source>
        <dbReference type="ARBA" id="ARBA00022679"/>
    </source>
</evidence>
<dbReference type="PROSITE" id="PS51608">
    <property type="entry name" value="SAM_MT_UBIE"/>
    <property type="match status" value="1"/>
</dbReference>
<evidence type="ECO:0000256" key="4">
    <source>
        <dbReference type="ARBA" id="ARBA00022691"/>
    </source>
</evidence>
<feature type="region of interest" description="Disordered" evidence="5">
    <location>
        <begin position="1"/>
        <end position="22"/>
    </location>
</feature>